<dbReference type="FunFam" id="3.40.50.300:FF:000101">
    <property type="entry name" value="Pre-mRNA-splicing factor ATP-dependent RNA helicase"/>
    <property type="match status" value="1"/>
</dbReference>
<sequence>MGADKELYKLELLSLVTRVQQELFNHTKLQDKNLAEFVIAMHEQSKGGYEAFTKKLSDIGADFPDSFIKNLDRLIVTMHPKYKRKAAKAKAKAEAGKPQAAGGTGEKSLQARKFPGLSLPDQEWMPEDKYLDAREGKDHEEKLPDFSMDKTMSQLQDAASRRNRPTSDDYIDGEPSAKRSRYDDRGRDDRNGGGYGRDRYDDRRGGDSGGGIRDNGWAGRGGQGAPSYRDDRAGPSRGRPGLDDRPVLYKIYNGTVSNVRDFGGFVLLQGVAGRTEGLVHVSNISGQRVESAADLLRRNQPVKVKVMSVAGDKIGLSMKDVNQETGEDLSPHLRIKTQEEVDDELRRHAARVGTGANSAPLRGEPMLHVDERRGGSAKRLSSPERFEIKQLIASGAVSAADYPDLDEDYSMTAGDNGIDEDIDIEVHEKEPAFLAGQTRITLDISPIKIIKAPDGSMNRAALAGGQLAKERADMRRMEANDQADSEARNVNQPWLDPMAQQSDKQFASDLRGNLMNQKAQQTPAWKSANKSMTFGRITSLSIQEQRKALPIYKLRDQLVKAVRENQILVVVGDTGSGKTTQMAQYLAEEGLLGRLKLGCTQPRKVAAVSVAKRVSEEVGCRLGGEVGYNVRFEDVTSPETKIKFMTDGMLLRELLIDPDASKYSIIMLDEAHERTIATDVLFGLMKKACKRRPDLKLICTSATLDAEKFATYFWGCPIFTIPGRTFPVEILYTKDPEPDYLEASLITILQIHLMEPPGDILLFLTGQEEIDTACEVLFERVKALGPQVPDLIILPVYAALPSEMQSKIFDPPPPGARKCVIATNIAETSITIDGIYYVIDPGFSKQNAYDPKLGMDSLIVTPISQAQARQRSGRAGRTGPGKCYRLYTELAYRNEMLPNPVPEIQRTNLASTILTLKAMGINDLINFDFMDPPPAATMLTALEQLYALGALDDEGLLTRVGRKMADFPLDPMLCKMLIKSVDYGCSEEALTIVAMLQAGGQVFYRPKDKQSQADAKKAKFHQPEGDLLTLMAVYNGWKASKFSNPWCFENFIHTRAVKTAQNVRKQLVGIMERYKHELVSCGTNYNRVRMAICSGFFRNAAKKDPVEGYKTLVEGTPVSIHPSSAIFQRPPEWCIYYELVLTAKEYMHQVTVIEPKWLSEVAPTFFKVADLNKISKRKKQEKIEPLFDRFAEDKDSWRLSKQKRATRSSQTFG</sequence>
<evidence type="ECO:0000259" key="14">
    <source>
        <dbReference type="PROSITE" id="PS51194"/>
    </source>
</evidence>
<dbReference type="Proteomes" id="UP000473826">
    <property type="component" value="Unassembled WGS sequence"/>
</dbReference>
<keyword evidence="3" id="KW-0507">mRNA processing</keyword>
<dbReference type="Pfam" id="PF21010">
    <property type="entry name" value="HA2_C"/>
    <property type="match status" value="1"/>
</dbReference>
<comment type="catalytic activity">
    <reaction evidence="10">
        <text>ATP + H2O = ADP + phosphate + H(+)</text>
        <dbReference type="Rhea" id="RHEA:13065"/>
        <dbReference type="ChEBI" id="CHEBI:15377"/>
        <dbReference type="ChEBI" id="CHEBI:15378"/>
        <dbReference type="ChEBI" id="CHEBI:30616"/>
        <dbReference type="ChEBI" id="CHEBI:43474"/>
        <dbReference type="ChEBI" id="CHEBI:456216"/>
        <dbReference type="EC" id="3.6.4.13"/>
    </reaction>
</comment>
<dbReference type="InterPro" id="IPR012340">
    <property type="entry name" value="NA-bd_OB-fold"/>
</dbReference>
<dbReference type="GO" id="GO:0005524">
    <property type="term" value="F:ATP binding"/>
    <property type="evidence" value="ECO:0007669"/>
    <property type="project" value="UniProtKB-KW"/>
</dbReference>
<dbReference type="InterPro" id="IPR011545">
    <property type="entry name" value="DEAD/DEAH_box_helicase_dom"/>
</dbReference>
<dbReference type="Pfam" id="PF07717">
    <property type="entry name" value="OB_NTP_bind"/>
    <property type="match status" value="1"/>
</dbReference>
<dbReference type="AlphaFoldDB" id="A0A7D8Z0N3"/>
<dbReference type="PROSITE" id="PS51194">
    <property type="entry name" value="HELICASE_CTER"/>
    <property type="match status" value="1"/>
</dbReference>
<feature type="domain" description="S1 motif" evidence="12">
    <location>
        <begin position="249"/>
        <end position="319"/>
    </location>
</feature>
<dbReference type="GO" id="GO:0003723">
    <property type="term" value="F:RNA binding"/>
    <property type="evidence" value="ECO:0007669"/>
    <property type="project" value="TreeGrafter"/>
</dbReference>
<dbReference type="InterPro" id="IPR049621">
    <property type="entry name" value="S1_DHX8_helicase"/>
</dbReference>
<dbReference type="SMART" id="SM00490">
    <property type="entry name" value="HELICc"/>
    <property type="match status" value="1"/>
</dbReference>
<keyword evidence="4" id="KW-0547">Nucleotide-binding</keyword>
<reference evidence="15 16" key="1">
    <citation type="journal article" date="2019" name="PLoS Genet.">
        <title>Convergent evolution of linked mating-type loci in basidiomycete fungi.</title>
        <authorList>
            <person name="Sun S."/>
            <person name="Coelho M.A."/>
            <person name="Heitman J."/>
            <person name="Nowrousian M."/>
        </authorList>
    </citation>
    <scope>NUCLEOTIDE SEQUENCE [LARGE SCALE GENOMIC DNA]</scope>
    <source>
        <strain evidence="15 16">CBS 4282</strain>
    </source>
</reference>
<dbReference type="Gene3D" id="1.20.120.1080">
    <property type="match status" value="1"/>
</dbReference>
<dbReference type="FunFam" id="1.20.120.1080:FF:000001">
    <property type="entry name" value="Pre-mRNA-splicing factor ATP-dependent RNA helicase"/>
    <property type="match status" value="1"/>
</dbReference>
<dbReference type="SUPFAM" id="SSF52540">
    <property type="entry name" value="P-loop containing nucleoside triphosphate hydrolases"/>
    <property type="match status" value="1"/>
</dbReference>
<organism evidence="15 16">
    <name type="scientific">Vanrija humicola</name>
    <name type="common">Yeast</name>
    <name type="synonym">Cryptococcus humicola</name>
    <dbReference type="NCBI Taxonomy" id="5417"/>
    <lineage>
        <taxon>Eukaryota</taxon>
        <taxon>Fungi</taxon>
        <taxon>Dikarya</taxon>
        <taxon>Basidiomycota</taxon>
        <taxon>Agaricomycotina</taxon>
        <taxon>Tremellomycetes</taxon>
        <taxon>Trichosporonales</taxon>
        <taxon>Trichosporonaceae</taxon>
        <taxon>Vanrija</taxon>
    </lineage>
</organism>
<evidence type="ECO:0000256" key="4">
    <source>
        <dbReference type="ARBA" id="ARBA00022741"/>
    </source>
</evidence>
<evidence type="ECO:0000256" key="2">
    <source>
        <dbReference type="ARBA" id="ARBA00012552"/>
    </source>
</evidence>
<keyword evidence="7" id="KW-0067">ATP-binding</keyword>
<dbReference type="GO" id="GO:0003724">
    <property type="term" value="F:RNA helicase activity"/>
    <property type="evidence" value="ECO:0007669"/>
    <property type="project" value="UniProtKB-EC"/>
</dbReference>
<feature type="region of interest" description="Disordered" evidence="11">
    <location>
        <begin position="87"/>
        <end position="127"/>
    </location>
</feature>
<keyword evidence="16" id="KW-1185">Reference proteome</keyword>
<feature type="compositionally biased region" description="Basic and acidic residues" evidence="11">
    <location>
        <begin position="228"/>
        <end position="245"/>
    </location>
</feature>
<dbReference type="InterPro" id="IPR007502">
    <property type="entry name" value="Helicase-assoc_dom"/>
</dbReference>
<dbReference type="SMART" id="SM00487">
    <property type="entry name" value="DEXDc"/>
    <property type="match status" value="1"/>
</dbReference>
<dbReference type="InterPro" id="IPR002464">
    <property type="entry name" value="DNA/RNA_helicase_DEAH_CS"/>
</dbReference>
<dbReference type="Pfam" id="PF00271">
    <property type="entry name" value="Helicase_C"/>
    <property type="match status" value="1"/>
</dbReference>
<evidence type="ECO:0000256" key="9">
    <source>
        <dbReference type="ARBA" id="ARBA00023242"/>
    </source>
</evidence>
<evidence type="ECO:0000259" key="13">
    <source>
        <dbReference type="PROSITE" id="PS51192"/>
    </source>
</evidence>
<evidence type="ECO:0000256" key="1">
    <source>
        <dbReference type="ARBA" id="ARBA00004123"/>
    </source>
</evidence>
<dbReference type="PANTHER" id="PTHR18934:SF85">
    <property type="entry name" value="ATP-DEPENDENT RNA HELICASE DHX8"/>
    <property type="match status" value="1"/>
</dbReference>
<evidence type="ECO:0000256" key="8">
    <source>
        <dbReference type="ARBA" id="ARBA00023187"/>
    </source>
</evidence>
<keyword evidence="6" id="KW-0347">Helicase</keyword>
<dbReference type="GO" id="GO:0000390">
    <property type="term" value="P:spliceosomal complex disassembly"/>
    <property type="evidence" value="ECO:0007669"/>
    <property type="project" value="TreeGrafter"/>
</dbReference>
<feature type="compositionally biased region" description="Gly residues" evidence="11">
    <location>
        <begin position="207"/>
        <end position="224"/>
    </location>
</feature>
<feature type="compositionally biased region" description="Basic and acidic residues" evidence="11">
    <location>
        <begin position="175"/>
        <end position="206"/>
    </location>
</feature>
<evidence type="ECO:0000256" key="11">
    <source>
        <dbReference type="SAM" id="MobiDB-lite"/>
    </source>
</evidence>
<dbReference type="GO" id="GO:0071013">
    <property type="term" value="C:catalytic step 2 spliceosome"/>
    <property type="evidence" value="ECO:0007669"/>
    <property type="project" value="TreeGrafter"/>
</dbReference>
<feature type="domain" description="Helicase ATP-binding" evidence="13">
    <location>
        <begin position="559"/>
        <end position="722"/>
    </location>
</feature>
<dbReference type="OrthoDB" id="10253254at2759"/>
<proteinExistence type="predicted"/>
<dbReference type="InterPro" id="IPR048333">
    <property type="entry name" value="HA2_WH"/>
</dbReference>
<dbReference type="SMART" id="SM00316">
    <property type="entry name" value="S1"/>
    <property type="match status" value="1"/>
</dbReference>
<gene>
    <name evidence="15" type="ORF">VHUM_01767</name>
</gene>
<dbReference type="Pfam" id="PF04408">
    <property type="entry name" value="WHD_HA2"/>
    <property type="match status" value="1"/>
</dbReference>
<dbReference type="FunFam" id="2.40.50.140:FF:000061">
    <property type="entry name" value="ATP-dependent RNA helicase DHX8"/>
    <property type="match status" value="1"/>
</dbReference>
<dbReference type="FunFam" id="3.40.50.300:FF:000191">
    <property type="entry name" value="Pre-mRNA-splicing factor ATP-dependent RNA helicase"/>
    <property type="match status" value="1"/>
</dbReference>
<keyword evidence="5" id="KW-0378">Hydrolase</keyword>
<dbReference type="GO" id="GO:0016787">
    <property type="term" value="F:hydrolase activity"/>
    <property type="evidence" value="ECO:0007669"/>
    <property type="project" value="UniProtKB-KW"/>
</dbReference>
<dbReference type="InterPro" id="IPR014001">
    <property type="entry name" value="Helicase_ATP-bd"/>
</dbReference>
<keyword evidence="9" id="KW-0539">Nucleus</keyword>
<accession>A0A7D8Z0N3</accession>
<dbReference type="SMART" id="SM00847">
    <property type="entry name" value="HA2"/>
    <property type="match status" value="1"/>
</dbReference>
<feature type="domain" description="Helicase C-terminal" evidence="14">
    <location>
        <begin position="747"/>
        <end position="920"/>
    </location>
</feature>
<dbReference type="Pfam" id="PF00575">
    <property type="entry name" value="S1"/>
    <property type="match status" value="1"/>
</dbReference>
<dbReference type="PROSITE" id="PS00690">
    <property type="entry name" value="DEAH_ATP_HELICASE"/>
    <property type="match status" value="1"/>
</dbReference>
<dbReference type="CDD" id="cd18791">
    <property type="entry name" value="SF2_C_RHA"/>
    <property type="match status" value="1"/>
</dbReference>
<dbReference type="Gene3D" id="3.40.50.300">
    <property type="entry name" value="P-loop containing nucleotide triphosphate hydrolases"/>
    <property type="match status" value="2"/>
</dbReference>
<keyword evidence="8" id="KW-0508">mRNA splicing</keyword>
<evidence type="ECO:0000256" key="6">
    <source>
        <dbReference type="ARBA" id="ARBA00022806"/>
    </source>
</evidence>
<evidence type="ECO:0000313" key="16">
    <source>
        <dbReference type="Proteomes" id="UP000473826"/>
    </source>
</evidence>
<dbReference type="InterPro" id="IPR011709">
    <property type="entry name" value="DEAD-box_helicase_OB_fold"/>
</dbReference>
<dbReference type="PROSITE" id="PS51192">
    <property type="entry name" value="HELICASE_ATP_BIND_1"/>
    <property type="match status" value="1"/>
</dbReference>
<dbReference type="SUPFAM" id="SSF50249">
    <property type="entry name" value="Nucleic acid-binding proteins"/>
    <property type="match status" value="1"/>
</dbReference>
<name>A0A7D8Z0N3_VANHU</name>
<evidence type="ECO:0000256" key="5">
    <source>
        <dbReference type="ARBA" id="ARBA00022801"/>
    </source>
</evidence>
<dbReference type="PANTHER" id="PTHR18934">
    <property type="entry name" value="ATP-DEPENDENT RNA HELICASE"/>
    <property type="match status" value="1"/>
</dbReference>
<dbReference type="InterPro" id="IPR027417">
    <property type="entry name" value="P-loop_NTPase"/>
</dbReference>
<evidence type="ECO:0000259" key="12">
    <source>
        <dbReference type="PROSITE" id="PS50126"/>
    </source>
</evidence>
<comment type="caution">
    <text evidence="15">The sequence shown here is derived from an EMBL/GenBank/DDBJ whole genome shotgun (WGS) entry which is preliminary data.</text>
</comment>
<dbReference type="Pfam" id="PF00270">
    <property type="entry name" value="DEAD"/>
    <property type="match status" value="1"/>
</dbReference>
<dbReference type="GO" id="GO:0005684">
    <property type="term" value="C:U2-type spliceosomal complex"/>
    <property type="evidence" value="ECO:0007669"/>
    <property type="project" value="UniProtKB-ARBA"/>
</dbReference>
<dbReference type="EMBL" id="QKWK01000004">
    <property type="protein sequence ID" value="TXT11016.1"/>
    <property type="molecule type" value="Genomic_DNA"/>
</dbReference>
<dbReference type="Gene3D" id="2.40.50.140">
    <property type="entry name" value="Nucleic acid-binding proteins"/>
    <property type="match status" value="1"/>
</dbReference>
<evidence type="ECO:0000256" key="10">
    <source>
        <dbReference type="ARBA" id="ARBA00047984"/>
    </source>
</evidence>
<dbReference type="InterPro" id="IPR001650">
    <property type="entry name" value="Helicase_C-like"/>
</dbReference>
<dbReference type="PROSITE" id="PS50126">
    <property type="entry name" value="S1"/>
    <property type="match status" value="1"/>
</dbReference>
<dbReference type="CDD" id="cd05684">
    <property type="entry name" value="S1_DHX8_helicase"/>
    <property type="match status" value="1"/>
</dbReference>
<dbReference type="EC" id="3.6.4.13" evidence="2"/>
<evidence type="ECO:0000313" key="15">
    <source>
        <dbReference type="EMBL" id="TXT11016.1"/>
    </source>
</evidence>
<evidence type="ECO:0000256" key="3">
    <source>
        <dbReference type="ARBA" id="ARBA00022664"/>
    </source>
</evidence>
<protein>
    <recommendedName>
        <fullName evidence="2">RNA helicase</fullName>
        <ecNumber evidence="2">3.6.4.13</ecNumber>
    </recommendedName>
</protein>
<dbReference type="InterPro" id="IPR003029">
    <property type="entry name" value="S1_domain"/>
</dbReference>
<feature type="region of interest" description="Disordered" evidence="11">
    <location>
        <begin position="140"/>
        <end position="245"/>
    </location>
</feature>
<evidence type="ECO:0000256" key="7">
    <source>
        <dbReference type="ARBA" id="ARBA00022840"/>
    </source>
</evidence>
<comment type="subcellular location">
    <subcellularLocation>
        <location evidence="1">Nucleus</location>
    </subcellularLocation>
</comment>